<proteinExistence type="predicted"/>
<dbReference type="PANTHER" id="PTHR16861:SF4">
    <property type="entry name" value="SH3 DOMAIN PROTEIN (AFU_ORTHOLOGUE AFUA_1G13610)"/>
    <property type="match status" value="1"/>
</dbReference>
<evidence type="ECO:0000313" key="4">
    <source>
        <dbReference type="Proteomes" id="UP000503462"/>
    </source>
</evidence>
<evidence type="ECO:0008006" key="5">
    <source>
        <dbReference type="Google" id="ProtNLM"/>
    </source>
</evidence>
<dbReference type="Proteomes" id="UP000503462">
    <property type="component" value="Chromosome 4"/>
</dbReference>
<keyword evidence="1" id="KW-1133">Transmembrane helix</keyword>
<evidence type="ECO:0000256" key="2">
    <source>
        <dbReference type="SAM" id="SignalP"/>
    </source>
</evidence>
<sequence length="429" mass="45425">MAAIVVLGLVGTAAAASYNYSASLSSTAQFANGLVLCNTTFAAANATGLYYTTPSFDKTANYGVGFGLAQNTKYASQGVGLQASLMVYPGTKQYLTNENLGYEVCALAMNVRALSENTILLGQNDTGTCATMLSNGCINDLKSTTNAIAATAYNNTLGKGSVSSMCQSIQDQLQQSLPNSCKVYFDPSNQLIVGNVPISQLPASQNNGFNESALAVSCTVTNGYELWYNINTELSGGYSDSTYDAVTTAIWPIFAVFTPPLNTKETAIISTPETDLTCLHINHYNPGSRVSPAQPAGTPYNTTASATASATATATPSAGISGGAIAGIVIGVLAIIFIVLGAIWFFRRRRRATKETEPEAVEIYTKEHKMDRKYSEAPSANYVSEMSPDTHKAELPGGAFSAELQGDHHYELEGQHTIHELPANNDKIT</sequence>
<dbReference type="CDD" id="cd12087">
    <property type="entry name" value="TM_EGFR-like"/>
    <property type="match status" value="1"/>
</dbReference>
<feature type="chain" id="PRO_5026116153" description="Ig-like domain-containing protein" evidence="2">
    <location>
        <begin position="16"/>
        <end position="429"/>
    </location>
</feature>
<feature type="signal peptide" evidence="2">
    <location>
        <begin position="1"/>
        <end position="15"/>
    </location>
</feature>
<dbReference type="AlphaFoldDB" id="A0A6H0XYP5"/>
<name>A0A6H0XYP5_9PEZI</name>
<evidence type="ECO:0000313" key="3">
    <source>
        <dbReference type="EMBL" id="QIW99866.1"/>
    </source>
</evidence>
<feature type="transmembrane region" description="Helical" evidence="1">
    <location>
        <begin position="324"/>
        <end position="346"/>
    </location>
</feature>
<dbReference type="EMBL" id="CP051142">
    <property type="protein sequence ID" value="QIW99866.1"/>
    <property type="molecule type" value="Genomic_DNA"/>
</dbReference>
<organism evidence="3 4">
    <name type="scientific">Peltaster fructicola</name>
    <dbReference type="NCBI Taxonomy" id="286661"/>
    <lineage>
        <taxon>Eukaryota</taxon>
        <taxon>Fungi</taxon>
        <taxon>Dikarya</taxon>
        <taxon>Ascomycota</taxon>
        <taxon>Pezizomycotina</taxon>
        <taxon>Dothideomycetes</taxon>
        <taxon>Dothideomycetes incertae sedis</taxon>
        <taxon>Peltaster</taxon>
    </lineage>
</organism>
<keyword evidence="2" id="KW-0732">Signal</keyword>
<keyword evidence="1" id="KW-0812">Transmembrane</keyword>
<keyword evidence="4" id="KW-1185">Reference proteome</keyword>
<gene>
    <name evidence="3" type="ORF">AMS68_005384</name>
</gene>
<protein>
    <recommendedName>
        <fullName evidence="5">Ig-like domain-containing protein</fullName>
    </recommendedName>
</protein>
<reference evidence="3 4" key="1">
    <citation type="journal article" date="2016" name="Sci. Rep.">
        <title>Peltaster fructicola genome reveals evolution from an invasive phytopathogen to an ectophytic parasite.</title>
        <authorList>
            <person name="Xu C."/>
            <person name="Chen H."/>
            <person name="Gleason M.L."/>
            <person name="Xu J.R."/>
            <person name="Liu H."/>
            <person name="Zhang R."/>
            <person name="Sun G."/>
        </authorList>
    </citation>
    <scope>NUCLEOTIDE SEQUENCE [LARGE SCALE GENOMIC DNA]</scope>
    <source>
        <strain evidence="3 4">LNHT1506</strain>
    </source>
</reference>
<evidence type="ECO:0000256" key="1">
    <source>
        <dbReference type="SAM" id="Phobius"/>
    </source>
</evidence>
<dbReference type="PANTHER" id="PTHR16861">
    <property type="entry name" value="GLYCOPROTEIN 38"/>
    <property type="match status" value="1"/>
</dbReference>
<keyword evidence="1" id="KW-0472">Membrane</keyword>
<accession>A0A6H0XYP5</accession>